<feature type="region of interest" description="Disordered" evidence="1">
    <location>
        <begin position="57"/>
        <end position="135"/>
    </location>
</feature>
<dbReference type="Proteomes" id="UP000237441">
    <property type="component" value="Unassembled WGS sequence"/>
</dbReference>
<gene>
    <name evidence="2" type="ORF">BB8028_0001g03420</name>
</gene>
<feature type="compositionally biased region" description="Pro residues" evidence="1">
    <location>
        <begin position="82"/>
        <end position="110"/>
    </location>
</feature>
<protein>
    <submittedName>
        <fullName evidence="2">Uncharacterized protein</fullName>
    </submittedName>
</protein>
<evidence type="ECO:0000313" key="2">
    <source>
        <dbReference type="EMBL" id="PQK08264.1"/>
    </source>
</evidence>
<evidence type="ECO:0000313" key="3">
    <source>
        <dbReference type="Proteomes" id="UP000237441"/>
    </source>
</evidence>
<feature type="compositionally biased region" description="Basic residues" evidence="1">
    <location>
        <begin position="1"/>
        <end position="12"/>
    </location>
</feature>
<evidence type="ECO:0000256" key="1">
    <source>
        <dbReference type="SAM" id="MobiDB-lite"/>
    </source>
</evidence>
<accession>A0A2S7XWU1</accession>
<feature type="region of interest" description="Disordered" evidence="1">
    <location>
        <begin position="1"/>
        <end position="21"/>
    </location>
</feature>
<organism evidence="2 3">
    <name type="scientific">Beauveria bassiana</name>
    <name type="common">White muscardine disease fungus</name>
    <name type="synonym">Tritirachium shiotae</name>
    <dbReference type="NCBI Taxonomy" id="176275"/>
    <lineage>
        <taxon>Eukaryota</taxon>
        <taxon>Fungi</taxon>
        <taxon>Dikarya</taxon>
        <taxon>Ascomycota</taxon>
        <taxon>Pezizomycotina</taxon>
        <taxon>Sordariomycetes</taxon>
        <taxon>Hypocreomycetidae</taxon>
        <taxon>Hypocreales</taxon>
        <taxon>Cordycipitaceae</taxon>
        <taxon>Beauveria</taxon>
    </lineage>
</organism>
<dbReference type="OrthoDB" id="4932428at2759"/>
<dbReference type="AlphaFoldDB" id="A0A2S7XWU1"/>
<comment type="caution">
    <text evidence="2">The sequence shown here is derived from an EMBL/GenBank/DDBJ whole genome shotgun (WGS) entry which is preliminary data.</text>
</comment>
<feature type="compositionally biased region" description="Polar residues" evidence="1">
    <location>
        <begin position="57"/>
        <end position="80"/>
    </location>
</feature>
<proteinExistence type="predicted"/>
<dbReference type="EMBL" id="JRHA01000001">
    <property type="protein sequence ID" value="PQK08264.1"/>
    <property type="molecule type" value="Genomic_DNA"/>
</dbReference>
<reference evidence="2 3" key="1">
    <citation type="submission" date="2016-07" db="EMBL/GenBank/DDBJ databases">
        <title>Comparative genomics of the entomopathogenic fungus Beauveria bassiana.</title>
        <authorList>
            <person name="Valero Jimenez C.A."/>
            <person name="Zwaan B.J."/>
            <person name="Van Kan J.A."/>
            <person name="Takken W."/>
            <person name="Debets A.J."/>
            <person name="Schoustra S.E."/>
            <person name="Koenraadt C.J."/>
        </authorList>
    </citation>
    <scope>NUCLEOTIDE SEQUENCE [LARGE SCALE GENOMIC DNA]</scope>
    <source>
        <strain evidence="2 3">ARSEF 8028</strain>
    </source>
</reference>
<sequence>MNVQQRTRKLSTSHHQQLARTAQQRATAMLLQAAYPISSGAMPSYQDPFAHYNVNSPAMSAGSNSQQHNHYTPSTSSDPNNIMPPGPSLAPPPLPPPAPPPPPPSPPSPPVLTLFDVACPPPPPPPPHRSPSPRTIRHLLDTLTHQRVDTMTELCRIERAAAACARPDDARAFQGPMTRAWVRYVVGRRLLVELRGLTPGFPVCAELVDEAHRRVRADPASNRSWNLAWLCLVRIRDDNLVAAYAVVEAAKPCMWGGGWLPPSDEDVLRLSACFEREWTLAVAILLRHWPVAPAWY</sequence>
<name>A0A2S7XWU1_BEABA</name>
<feature type="compositionally biased region" description="Pro residues" evidence="1">
    <location>
        <begin position="119"/>
        <end position="130"/>
    </location>
</feature>